<comment type="caution">
    <text evidence="1">The sequence shown here is derived from an EMBL/GenBank/DDBJ whole genome shotgun (WGS) entry which is preliminary data.</text>
</comment>
<feature type="non-terminal residue" evidence="1">
    <location>
        <position position="334"/>
    </location>
</feature>
<accession>A0ACC1J3L9</accession>
<keyword evidence="2" id="KW-1185">Reference proteome</keyword>
<gene>
    <name evidence="1" type="ORF">FBU59_005103</name>
</gene>
<dbReference type="EMBL" id="JANBPW010003939">
    <property type="protein sequence ID" value="KAJ1936279.1"/>
    <property type="molecule type" value="Genomic_DNA"/>
</dbReference>
<name>A0ACC1J3L9_9FUNG</name>
<reference evidence="1" key="1">
    <citation type="submission" date="2022-07" db="EMBL/GenBank/DDBJ databases">
        <title>Phylogenomic reconstructions and comparative analyses of Kickxellomycotina fungi.</title>
        <authorList>
            <person name="Reynolds N.K."/>
            <person name="Stajich J.E."/>
            <person name="Barry K."/>
            <person name="Grigoriev I.V."/>
            <person name="Crous P."/>
            <person name="Smith M.E."/>
        </authorList>
    </citation>
    <scope>NUCLEOTIDE SEQUENCE</scope>
    <source>
        <strain evidence="1">NRRL 5244</strain>
    </source>
</reference>
<organism evidence="1 2">
    <name type="scientific">Linderina macrospora</name>
    <dbReference type="NCBI Taxonomy" id="4868"/>
    <lineage>
        <taxon>Eukaryota</taxon>
        <taxon>Fungi</taxon>
        <taxon>Fungi incertae sedis</taxon>
        <taxon>Zoopagomycota</taxon>
        <taxon>Kickxellomycotina</taxon>
        <taxon>Kickxellomycetes</taxon>
        <taxon>Kickxellales</taxon>
        <taxon>Kickxellaceae</taxon>
        <taxon>Linderina</taxon>
    </lineage>
</organism>
<sequence length="334" mass="35332">MAASMLQALLVSERSGVKARMVATELLARGFATFKPYLDCQVVIQWLLRIMTSITEDGLGLGQSATPHRSMSGANLASLSSMPASRKPSRAAVPVPGDLGSSTAKAAEMVASAKPERHVGSPQGVSSIARAVVTMQARKALEDEDGVGSDSSSAANATDPGALDSGQRQQQHHHRQAVHHRRRGTRRASSPSSRGTEQGGAVSFNLIVLAKSALLRICAADTSLINSTIVGILQTSESARERRGALQLIGLVTQKYPVHMYPFLSELVAAIVQAIDPKRATVRKALITAAGAALQALVKAYPWVSFHSESQCLVVGCIDGRCTTFDLRTATRTA</sequence>
<protein>
    <submittedName>
        <fullName evidence="1">Uncharacterized protein</fullName>
    </submittedName>
</protein>
<dbReference type="Proteomes" id="UP001150603">
    <property type="component" value="Unassembled WGS sequence"/>
</dbReference>
<evidence type="ECO:0000313" key="2">
    <source>
        <dbReference type="Proteomes" id="UP001150603"/>
    </source>
</evidence>
<evidence type="ECO:0000313" key="1">
    <source>
        <dbReference type="EMBL" id="KAJ1936279.1"/>
    </source>
</evidence>
<proteinExistence type="predicted"/>